<dbReference type="EMBL" id="AOLP01000002">
    <property type="protein sequence ID" value="EMA08020.1"/>
    <property type="molecule type" value="Genomic_DNA"/>
</dbReference>
<dbReference type="Pfam" id="PF00174">
    <property type="entry name" value="Oxidored_molyb"/>
    <property type="match status" value="1"/>
</dbReference>
<organism evidence="2 3">
    <name type="scientific">Haloferax denitrificans ATCC 35960</name>
    <dbReference type="NCBI Taxonomy" id="662478"/>
    <lineage>
        <taxon>Archaea</taxon>
        <taxon>Methanobacteriati</taxon>
        <taxon>Methanobacteriota</taxon>
        <taxon>Stenosarchaea group</taxon>
        <taxon>Halobacteria</taxon>
        <taxon>Halobacteriales</taxon>
        <taxon>Haloferacaceae</taxon>
        <taxon>Haloferax</taxon>
    </lineage>
</organism>
<dbReference type="InterPro" id="IPR000572">
    <property type="entry name" value="OxRdtase_Mopterin-bd_dom"/>
</dbReference>
<keyword evidence="3" id="KW-1185">Reference proteome</keyword>
<dbReference type="Proteomes" id="UP000011553">
    <property type="component" value="Unassembled WGS sequence"/>
</dbReference>
<reference evidence="2 3" key="1">
    <citation type="journal article" date="2014" name="PLoS Genet.">
        <title>Phylogenetically driven sequencing of extremely halophilic archaea reveals strategies for static and dynamic osmo-response.</title>
        <authorList>
            <person name="Becker E.A."/>
            <person name="Seitzer P.M."/>
            <person name="Tritt A."/>
            <person name="Larsen D."/>
            <person name="Krusor M."/>
            <person name="Yao A.I."/>
            <person name="Wu D."/>
            <person name="Madern D."/>
            <person name="Eisen J.A."/>
            <person name="Darling A.E."/>
            <person name="Facciotti M.T."/>
        </authorList>
    </citation>
    <scope>NUCLEOTIDE SEQUENCE [LARGE SCALE GENOMIC DNA]</scope>
    <source>
        <strain evidence="2 3">ATCC 35960</strain>
    </source>
</reference>
<evidence type="ECO:0000313" key="3">
    <source>
        <dbReference type="Proteomes" id="UP000011553"/>
    </source>
</evidence>
<proteinExistence type="predicted"/>
<dbReference type="InterPro" id="IPR036374">
    <property type="entry name" value="OxRdtase_Mopterin-bd_sf"/>
</dbReference>
<feature type="domain" description="Oxidoreductase molybdopterin-binding" evidence="1">
    <location>
        <begin position="9"/>
        <end position="150"/>
    </location>
</feature>
<protein>
    <submittedName>
        <fullName evidence="2">Oxidoreductase molybdopterin binding protein</fullName>
    </submittedName>
</protein>
<dbReference type="RefSeq" id="WP_004967716.1">
    <property type="nucleotide sequence ID" value="NZ_AOLP01000002.1"/>
</dbReference>
<evidence type="ECO:0000313" key="2">
    <source>
        <dbReference type="EMBL" id="EMA08020.1"/>
    </source>
</evidence>
<gene>
    <name evidence="2" type="ORF">C438_02837</name>
</gene>
<name>M0JK28_9EURY</name>
<comment type="caution">
    <text evidence="2">The sequence shown here is derived from an EMBL/GenBank/DDBJ whole genome shotgun (WGS) entry which is preliminary data.</text>
</comment>
<dbReference type="Gene3D" id="3.90.420.10">
    <property type="entry name" value="Oxidoreductase, molybdopterin-binding domain"/>
    <property type="match status" value="1"/>
</dbReference>
<dbReference type="AlphaFoldDB" id="M0JK28"/>
<sequence>MTDLRRHRIPDNVKTGGWTLAVTGTVDTPLELSRRSFDSYPTETFEGDFVCDEGWVAEDLTWRGVRVKRLFDHAGLPETSRYGLVRSMDGEYACSFPLNRLAESVLAFELGGEPLDTEHGGPARLVPTTDDRDCWESVKWVSEIEVLEHVPTEADTAKEIALSRIE</sequence>
<accession>M0JK28</accession>
<dbReference type="PANTHER" id="PTHR43032:SF4">
    <property type="entry name" value="OXIDOREDUCTASE MOLYBDOPTERIN-BINDING DOMAIN-CONTAINING PROTEIN"/>
    <property type="match status" value="1"/>
</dbReference>
<evidence type="ECO:0000259" key="1">
    <source>
        <dbReference type="Pfam" id="PF00174"/>
    </source>
</evidence>
<dbReference type="PATRIC" id="fig|662478.6.peg.525"/>
<dbReference type="PANTHER" id="PTHR43032">
    <property type="entry name" value="PROTEIN-METHIONINE-SULFOXIDE REDUCTASE"/>
    <property type="match status" value="1"/>
</dbReference>
<dbReference type="SUPFAM" id="SSF56524">
    <property type="entry name" value="Oxidoreductase molybdopterin-binding domain"/>
    <property type="match status" value="1"/>
</dbReference>